<gene>
    <name evidence="2" type="ORF">O181_066816</name>
</gene>
<proteinExistence type="predicted"/>
<feature type="region of interest" description="Disordered" evidence="1">
    <location>
        <begin position="1"/>
        <end position="135"/>
    </location>
</feature>
<dbReference type="EMBL" id="AVOT02033224">
    <property type="protein sequence ID" value="MBW0527101.1"/>
    <property type="molecule type" value="Genomic_DNA"/>
</dbReference>
<evidence type="ECO:0000313" key="3">
    <source>
        <dbReference type="Proteomes" id="UP000765509"/>
    </source>
</evidence>
<keyword evidence="3" id="KW-1185">Reference proteome</keyword>
<dbReference type="AlphaFoldDB" id="A0A9Q3ERN0"/>
<sequence>MSHVHLSNQQDDNEGLSGTRRPGRGHLGHSGGWQETEGNHPHSAIHLAIQQRPQSRGLERFESSSSAPPTPQRSFPMENGQQEVQPRIPLRRTWRNIPDEMSQRDTLQRHYGNHQRKESHQAVQTPGGERNQERENQATIQAIEKQLNHKGPNLIPSGL</sequence>
<comment type="caution">
    <text evidence="2">The sequence shown here is derived from an EMBL/GenBank/DDBJ whole genome shotgun (WGS) entry which is preliminary data.</text>
</comment>
<accession>A0A9Q3ERN0</accession>
<reference evidence="2" key="1">
    <citation type="submission" date="2021-03" db="EMBL/GenBank/DDBJ databases">
        <title>Draft genome sequence of rust myrtle Austropuccinia psidii MF-1, a brazilian biotype.</title>
        <authorList>
            <person name="Quecine M.C."/>
            <person name="Pachon D.M.R."/>
            <person name="Bonatelli M.L."/>
            <person name="Correr F.H."/>
            <person name="Franceschini L.M."/>
            <person name="Leite T.F."/>
            <person name="Margarido G.R.A."/>
            <person name="Almeida C.A."/>
            <person name="Ferrarezi J.A."/>
            <person name="Labate C.A."/>
        </authorList>
    </citation>
    <scope>NUCLEOTIDE SEQUENCE</scope>
    <source>
        <strain evidence="2">MF-1</strain>
    </source>
</reference>
<feature type="compositionally biased region" description="Basic and acidic residues" evidence="1">
    <location>
        <begin position="97"/>
        <end position="108"/>
    </location>
</feature>
<feature type="compositionally biased region" description="Polar residues" evidence="1">
    <location>
        <begin position="1"/>
        <end position="10"/>
    </location>
</feature>
<dbReference type="Proteomes" id="UP000765509">
    <property type="component" value="Unassembled WGS sequence"/>
</dbReference>
<name>A0A9Q3ERN0_9BASI</name>
<evidence type="ECO:0000256" key="1">
    <source>
        <dbReference type="SAM" id="MobiDB-lite"/>
    </source>
</evidence>
<organism evidence="2 3">
    <name type="scientific">Austropuccinia psidii MF-1</name>
    <dbReference type="NCBI Taxonomy" id="1389203"/>
    <lineage>
        <taxon>Eukaryota</taxon>
        <taxon>Fungi</taxon>
        <taxon>Dikarya</taxon>
        <taxon>Basidiomycota</taxon>
        <taxon>Pucciniomycotina</taxon>
        <taxon>Pucciniomycetes</taxon>
        <taxon>Pucciniales</taxon>
        <taxon>Sphaerophragmiaceae</taxon>
        <taxon>Austropuccinia</taxon>
    </lineage>
</organism>
<protein>
    <submittedName>
        <fullName evidence="2">Uncharacterized protein</fullName>
    </submittedName>
</protein>
<evidence type="ECO:0000313" key="2">
    <source>
        <dbReference type="EMBL" id="MBW0527101.1"/>
    </source>
</evidence>